<feature type="region of interest" description="Disordered" evidence="2">
    <location>
        <begin position="138"/>
        <end position="215"/>
    </location>
</feature>
<feature type="compositionally biased region" description="Acidic residues" evidence="2">
    <location>
        <begin position="166"/>
        <end position="176"/>
    </location>
</feature>
<keyword evidence="5" id="KW-1185">Reference proteome</keyword>
<name>A0A1W0WDG3_HYPEX</name>
<feature type="signal peptide" evidence="3">
    <location>
        <begin position="1"/>
        <end position="19"/>
    </location>
</feature>
<sequence>MKLLIFFIFVVSAWEVTEALKCLACLSNEQSGKFCRKVSEAMTVNCPDSSSSCTALVFLKNGKVNVNRGCGGQVSAWSFGSSECDIMQDDALLDTGMALYQCRGNQCNNIEPAGEATQLAAGSDVVLLTKAVQSSNGSVFVQGSSSSSRGKKPSSSTFSSGQTNSGDEEDNSDQNEAEVKPQPVRTVQKVIVTLPPKRQIQQQSQNNQSTDGDEDQVTVAVTNKRVVPAVVRTPQRAVQPPSPENDGEARETSSDGSYGQKPPTTTITTTKKRRIAYPDNEVELKAVVVTENTLRPARRGVAFLLTILGQGSLGLNCFSCLPSNSTGQDCRAIAGQATVNCSDSKHCVAVVLGNAKGEITVYRGCGNHVEDFKLGGDECSMLDLWTDDLPAAYYKCKTDGCNNIEPVTTEVTEIIRLVPQVPVNATSG</sequence>
<dbReference type="CDD" id="cd00117">
    <property type="entry name" value="TFP"/>
    <property type="match status" value="1"/>
</dbReference>
<evidence type="ECO:0000256" key="3">
    <source>
        <dbReference type="SAM" id="SignalP"/>
    </source>
</evidence>
<dbReference type="PANTHER" id="PTHR33562:SF2">
    <property type="entry name" value="PROTEIN QUIVER"/>
    <property type="match status" value="1"/>
</dbReference>
<feature type="region of interest" description="Disordered" evidence="2">
    <location>
        <begin position="228"/>
        <end position="272"/>
    </location>
</feature>
<dbReference type="InterPro" id="IPR036874">
    <property type="entry name" value="Carbonic_anhydrase_sf"/>
</dbReference>
<dbReference type="GO" id="GO:0008270">
    <property type="term" value="F:zinc ion binding"/>
    <property type="evidence" value="ECO:0007669"/>
    <property type="project" value="InterPro"/>
</dbReference>
<dbReference type="SUPFAM" id="SSF53056">
    <property type="entry name" value="beta-carbonic anhydrase, cab"/>
    <property type="match status" value="1"/>
</dbReference>
<evidence type="ECO:0000256" key="2">
    <source>
        <dbReference type="SAM" id="MobiDB-lite"/>
    </source>
</evidence>
<dbReference type="EMBL" id="MTYJ01000128">
    <property type="protein sequence ID" value="OQV13240.1"/>
    <property type="molecule type" value="Genomic_DNA"/>
</dbReference>
<dbReference type="AlphaFoldDB" id="A0A1W0WDG3"/>
<proteinExistence type="predicted"/>
<dbReference type="Proteomes" id="UP000192578">
    <property type="component" value="Unassembled WGS sequence"/>
</dbReference>
<dbReference type="GO" id="GO:0004089">
    <property type="term" value="F:carbonate dehydratase activity"/>
    <property type="evidence" value="ECO:0007669"/>
    <property type="project" value="InterPro"/>
</dbReference>
<dbReference type="OrthoDB" id="10052218at2759"/>
<comment type="caution">
    <text evidence="4">The sequence shown here is derived from an EMBL/GenBank/DDBJ whole genome shotgun (WGS) entry which is preliminary data.</text>
</comment>
<accession>A0A1W0WDG3</accession>
<reference evidence="5" key="1">
    <citation type="submission" date="2017-01" db="EMBL/GenBank/DDBJ databases">
        <title>Comparative genomics of anhydrobiosis in the tardigrade Hypsibius dujardini.</title>
        <authorList>
            <person name="Yoshida Y."/>
            <person name="Koutsovoulos G."/>
            <person name="Laetsch D."/>
            <person name="Stevens L."/>
            <person name="Kumar S."/>
            <person name="Horikawa D."/>
            <person name="Ishino K."/>
            <person name="Komine S."/>
            <person name="Tomita M."/>
            <person name="Blaxter M."/>
            <person name="Arakawa K."/>
        </authorList>
    </citation>
    <scope>NUCLEOTIDE SEQUENCE [LARGE SCALE GENOMIC DNA]</scope>
    <source>
        <strain evidence="5">Z151</strain>
    </source>
</reference>
<feature type="chain" id="PRO_5010705999" description="UPAR/Ly6 domain-containing protein" evidence="3">
    <location>
        <begin position="20"/>
        <end position="428"/>
    </location>
</feature>
<gene>
    <name evidence="4" type="ORF">BV898_12561</name>
</gene>
<dbReference type="InterPro" id="IPR050975">
    <property type="entry name" value="Sleep_regulator"/>
</dbReference>
<keyword evidence="1 3" id="KW-0732">Signal</keyword>
<evidence type="ECO:0000256" key="1">
    <source>
        <dbReference type="ARBA" id="ARBA00022729"/>
    </source>
</evidence>
<evidence type="ECO:0000313" key="5">
    <source>
        <dbReference type="Proteomes" id="UP000192578"/>
    </source>
</evidence>
<dbReference type="PANTHER" id="PTHR33562">
    <property type="entry name" value="ATILLA, ISOFORM B-RELATED-RELATED"/>
    <property type="match status" value="1"/>
</dbReference>
<feature type="compositionally biased region" description="Low complexity" evidence="2">
    <location>
        <begin position="199"/>
        <end position="209"/>
    </location>
</feature>
<protein>
    <recommendedName>
        <fullName evidence="6">UPAR/Ly6 domain-containing protein</fullName>
    </recommendedName>
</protein>
<evidence type="ECO:0000313" key="4">
    <source>
        <dbReference type="EMBL" id="OQV13240.1"/>
    </source>
</evidence>
<evidence type="ECO:0008006" key="6">
    <source>
        <dbReference type="Google" id="ProtNLM"/>
    </source>
</evidence>
<organism evidence="4 5">
    <name type="scientific">Hypsibius exemplaris</name>
    <name type="common">Freshwater tardigrade</name>
    <dbReference type="NCBI Taxonomy" id="2072580"/>
    <lineage>
        <taxon>Eukaryota</taxon>
        <taxon>Metazoa</taxon>
        <taxon>Ecdysozoa</taxon>
        <taxon>Tardigrada</taxon>
        <taxon>Eutardigrada</taxon>
        <taxon>Parachela</taxon>
        <taxon>Hypsibioidea</taxon>
        <taxon>Hypsibiidae</taxon>
        <taxon>Hypsibius</taxon>
    </lineage>
</organism>
<feature type="compositionally biased region" description="Low complexity" evidence="2">
    <location>
        <begin position="138"/>
        <end position="165"/>
    </location>
</feature>